<evidence type="ECO:0000256" key="1">
    <source>
        <dbReference type="SAM" id="SignalP"/>
    </source>
</evidence>
<dbReference type="Gene3D" id="2.60.40.1120">
    <property type="entry name" value="Carboxypeptidase-like, regulatory domain"/>
    <property type="match status" value="1"/>
</dbReference>
<dbReference type="Gene3D" id="2.60.40.10">
    <property type="entry name" value="Immunoglobulins"/>
    <property type="match status" value="1"/>
</dbReference>
<dbReference type="PATRIC" id="fig|243231.5.peg.1264"/>
<dbReference type="EMBL" id="AE017180">
    <property type="protein sequence ID" value="AAR34645.1"/>
    <property type="molecule type" value="Genomic_DNA"/>
</dbReference>
<protein>
    <recommendedName>
        <fullName evidence="4">LVIVD repeat protein</fullName>
    </recommendedName>
</protein>
<dbReference type="RefSeq" id="WP_010941924.1">
    <property type="nucleotide sequence ID" value="NC_002939.5"/>
</dbReference>
<dbReference type="Pfam" id="PF22352">
    <property type="entry name" value="K319L-like_PKD"/>
    <property type="match status" value="1"/>
</dbReference>
<proteinExistence type="predicted"/>
<evidence type="ECO:0008006" key="4">
    <source>
        <dbReference type="Google" id="ProtNLM"/>
    </source>
</evidence>
<dbReference type="eggNOG" id="COG5276">
    <property type="taxonomic scope" value="Bacteria"/>
</dbReference>
<name>Q74DP7_GEOSL</name>
<sequence>MKNTDRSIITFSFIALLLLLAAAVCNAADGTLTGKVANSASTAAIAGATVSATGTVGTRSAVTDSSGGYRLALPGGTYAVTCTAQGFKAFSKTGITITEGRSTTLNIALAPLAGAAVENLGAMPRNLVERTASSITLTASVSGTPTSYSWTQVKGPRVPLSPASARSATADVSSLNVAVDTELVFRLTVSGENGVPASRDVSAFIEPADMEPVLGPDVQVGGSTTAVQKYAVNGVEWSLFNIGNKLCATPIGMTKGPVYSIHLPGFVNDIDIVAHNGLTYALISAGSEGIIVVDVTDPSAMTRTATARINYYRGGLSFTEGGGSILTGQEVSGVKGAVAALVTDGVTLYIADNDFGIHRTALTNLLASGGPVLEPDGTLLIDHEVFTLQYAGENPWGRPVDLKLHGGKLFALLKELGLGIFDPVTLEQVGRYNLYTDTMMKEDWFADMDVRQTVAKDPATGEPFVDSFTGMPDFRQTSFEILQVMKKDVAASTPWADFDRYGKFYYKAQGVDFATFNGRTIAYIAYSLGGLVAVDITGFETATPATFLNGRYLGYIPAVPANGPKEPTGTRSRSILPYYGAGMLKESGIVDVKIRGTRAYLTDHFAGLMIIDGADIPDQHWKQAGGPFNNDTNGIPGDHWPDTEFVTSFDMSPYDPLDNESMPKWMYQAPCLLVTAEINGHGNRLLLMDTMATDAAGNIDLLECAGAGGFNFIDLINLRAPAMSDRYAIPVYIPTTDEIGAKADSTAGQTISIGHSAGISASDRYVYVADGPHGVSAWRITDDAGYPTDDIHLVANTLADEYPEVVNGVKIYPASHASNVVFDPVNHVAWSGSSSLGLRRVKVAGVEADLGRVGAPLLLPLSLSDCFEHNAEWGTVKPVQYQDHAYDVELRGNYAFTADGSNGITVYDVTKDPSTAASGFLVANIGAGKERPPLGTASGIALWTDSATGKSYAFVAAGPRGVGVVDITDVKNMSLVKVFEPIKLEDGKVGAADGQAVDVKVAGSHAFFSYDSFGVVCYRIADLIAPLPSGISPTDVWKKSQTGRLVYDYRPVAASRFKLQLVPGYEDWAGGAVKMTFTQVSGKLIFYVAFAEAGLLKIDWTDPTAPVLKDVAPTVNECTDVTIANGRLFAADGSGGLVFFK</sequence>
<dbReference type="AlphaFoldDB" id="Q74DP7"/>
<dbReference type="InterPro" id="IPR013211">
    <property type="entry name" value="LVIVD"/>
</dbReference>
<feature type="chain" id="PRO_5004285356" description="LVIVD repeat protein" evidence="1">
    <location>
        <begin position="28"/>
        <end position="1141"/>
    </location>
</feature>
<accession>Q74DP7</accession>
<evidence type="ECO:0000313" key="3">
    <source>
        <dbReference type="Proteomes" id="UP000000577"/>
    </source>
</evidence>
<dbReference type="KEGG" id="gsu:GSU1269"/>
<dbReference type="GO" id="GO:0030246">
    <property type="term" value="F:carbohydrate binding"/>
    <property type="evidence" value="ECO:0007669"/>
    <property type="project" value="InterPro"/>
</dbReference>
<dbReference type="InParanoid" id="Q74DP7"/>
<evidence type="ECO:0000313" key="2">
    <source>
        <dbReference type="EMBL" id="AAR34645.1"/>
    </source>
</evidence>
<dbReference type="Pfam" id="PF13620">
    <property type="entry name" value="CarboxypepD_reg"/>
    <property type="match status" value="1"/>
</dbReference>
<dbReference type="Proteomes" id="UP000000577">
    <property type="component" value="Chromosome"/>
</dbReference>
<dbReference type="InterPro" id="IPR013783">
    <property type="entry name" value="Ig-like_fold"/>
</dbReference>
<keyword evidence="1" id="KW-0732">Signal</keyword>
<dbReference type="HOGENOM" id="CLU_277688_0_0_7"/>
<reference evidence="2 3" key="1">
    <citation type="journal article" date="2003" name="Science">
        <title>Genome of Geobacter sulfurreducens: metal reduction in subsurface environments.</title>
        <authorList>
            <person name="Methe B.A."/>
            <person name="Nelson K.E."/>
            <person name="Eisen J.A."/>
            <person name="Paulsen I.T."/>
            <person name="Nelson W."/>
            <person name="Heidelberg J.F."/>
            <person name="Wu D."/>
            <person name="Wu M."/>
            <person name="Ward N."/>
            <person name="Beanan M.J."/>
            <person name="Dodson R.J."/>
            <person name="Madupu R."/>
            <person name="Brinkac L.M."/>
            <person name="Daugherty S.C."/>
            <person name="DeBoy R.T."/>
            <person name="Durkin A.S."/>
            <person name="Gwinn M."/>
            <person name="Kolonay J.F."/>
            <person name="Sullivan S.A."/>
            <person name="Haft D.H."/>
            <person name="Selengut J."/>
            <person name="Davidsen T.M."/>
            <person name="Zafar N."/>
            <person name="White O."/>
            <person name="Tran B."/>
            <person name="Romero C."/>
            <person name="Forberger H.A."/>
            <person name="Weidman J."/>
            <person name="Khouri H."/>
            <person name="Feldblyum T.V."/>
            <person name="Utterback T.R."/>
            <person name="Van Aken S.E."/>
            <person name="Lovley D.R."/>
            <person name="Fraser C.M."/>
        </authorList>
    </citation>
    <scope>NUCLEOTIDE SEQUENCE [LARGE SCALE GENOMIC DNA]</scope>
    <source>
        <strain evidence="3">ATCC 51573 / DSM 12127 / PCA</strain>
    </source>
</reference>
<gene>
    <name evidence="2" type="ordered locus">GSU1269</name>
</gene>
<dbReference type="SUPFAM" id="SSF49452">
    <property type="entry name" value="Starch-binding domain-like"/>
    <property type="match status" value="1"/>
</dbReference>
<dbReference type="eggNOG" id="COG1470">
    <property type="taxonomic scope" value="Bacteria"/>
</dbReference>
<feature type="signal peptide" evidence="1">
    <location>
        <begin position="1"/>
        <end position="27"/>
    </location>
</feature>
<dbReference type="EnsemblBacteria" id="AAR34645">
    <property type="protein sequence ID" value="AAR34645"/>
    <property type="gene ID" value="GSU1269"/>
</dbReference>
<dbReference type="STRING" id="243231.GSU1269"/>
<organism evidence="2 3">
    <name type="scientific">Geobacter sulfurreducens (strain ATCC 51573 / DSM 12127 / PCA)</name>
    <dbReference type="NCBI Taxonomy" id="243231"/>
    <lineage>
        <taxon>Bacteria</taxon>
        <taxon>Pseudomonadati</taxon>
        <taxon>Thermodesulfobacteriota</taxon>
        <taxon>Desulfuromonadia</taxon>
        <taxon>Geobacterales</taxon>
        <taxon>Geobacteraceae</taxon>
        <taxon>Geobacter</taxon>
    </lineage>
</organism>
<reference evidence="2 3" key="2">
    <citation type="journal article" date="2012" name="BMC Genomics">
        <title>Comparative genomic analysis of Geobacter sulfurreducens KN400, a strain with enhanced capacity for extracellular electron transfer and electricity production.</title>
        <authorList>
            <person name="Butler J.E."/>
            <person name="Young N.D."/>
            <person name="Aklujkar M."/>
            <person name="Lovley D.R."/>
        </authorList>
    </citation>
    <scope>NUCLEOTIDE SEQUENCE [LARGE SCALE GENOMIC DNA]</scope>
    <source>
        <strain evidence="3">ATCC 51573 / DSM 12127 / PCA</strain>
    </source>
</reference>
<dbReference type="InterPro" id="IPR013784">
    <property type="entry name" value="Carb-bd-like_fold"/>
</dbReference>
<keyword evidence="3" id="KW-1185">Reference proteome</keyword>
<dbReference type="Pfam" id="PF08309">
    <property type="entry name" value="LVIVD"/>
    <property type="match status" value="4"/>
</dbReference>
<dbReference type="OrthoDB" id="48956at2"/>